<dbReference type="InterPro" id="IPR003462">
    <property type="entry name" value="ODC_Mu_crystall"/>
</dbReference>
<sequence length="348" mass="37083">MTLAFRETARAAALPPGRLLYLSRADLVALGVGMGDVIAAVEDCLAVQHAGTALMPGKASLPWKDGGRLNGNAAYLRDGGGLGIKWNAEVPANVAKGLPNLTALVLLNDPETGLPVAVIDGTWITAMRTGAASAVTAKHLAPEKVEKLALIGCGVQMRTQLLGLLEVLSPETIATYDIRPEAAARFRDQMERRTGRAITIAPSAEAAVRDAGVVVSATKFAMLPDPCLRRDWIAPGALVMPIDVGTVWEPEAYLSADKFVTDRWDMLTWVAEGGHFPNGLPKLHAELHEIAAGAKPGRERADEFIFSMNEGMPIEDMILGRLVATRAAAAGIGTWLDFLADPETNYDF</sequence>
<comment type="caution">
    <text evidence="1">The sequence shown here is derived from an EMBL/GenBank/DDBJ whole genome shotgun (WGS) entry which is preliminary data.</text>
</comment>
<dbReference type="Pfam" id="PF02423">
    <property type="entry name" value="OCD_Mu_crystall"/>
    <property type="match status" value="1"/>
</dbReference>
<organism evidence="1 2">
    <name type="scientific">Amaricoccus solimangrovi</name>
    <dbReference type="NCBI Taxonomy" id="2589815"/>
    <lineage>
        <taxon>Bacteria</taxon>
        <taxon>Pseudomonadati</taxon>
        <taxon>Pseudomonadota</taxon>
        <taxon>Alphaproteobacteria</taxon>
        <taxon>Rhodobacterales</taxon>
        <taxon>Paracoccaceae</taxon>
        <taxon>Amaricoccus</taxon>
    </lineage>
</organism>
<accession>A0A501WHX7</accession>
<dbReference type="SUPFAM" id="SSF51735">
    <property type="entry name" value="NAD(P)-binding Rossmann-fold domains"/>
    <property type="match status" value="1"/>
</dbReference>
<evidence type="ECO:0000313" key="1">
    <source>
        <dbReference type="EMBL" id="TPE48035.1"/>
    </source>
</evidence>
<reference evidence="1 2" key="1">
    <citation type="submission" date="2019-06" db="EMBL/GenBank/DDBJ databases">
        <title>A novel bacterium of genus Amaricoccus, isolated from marine sediment.</title>
        <authorList>
            <person name="Huang H."/>
            <person name="Mo K."/>
            <person name="Hu Y."/>
        </authorList>
    </citation>
    <scope>NUCLEOTIDE SEQUENCE [LARGE SCALE GENOMIC DNA]</scope>
    <source>
        <strain evidence="1 2">HB172011</strain>
    </source>
</reference>
<dbReference type="GO" id="GO:0005737">
    <property type="term" value="C:cytoplasm"/>
    <property type="evidence" value="ECO:0007669"/>
    <property type="project" value="TreeGrafter"/>
</dbReference>
<dbReference type="AlphaFoldDB" id="A0A501WHX7"/>
<gene>
    <name evidence="1" type="ORF">FJM51_18620</name>
</gene>
<dbReference type="InterPro" id="IPR036291">
    <property type="entry name" value="NAD(P)-bd_dom_sf"/>
</dbReference>
<keyword evidence="2" id="KW-1185">Reference proteome</keyword>
<evidence type="ECO:0000313" key="2">
    <source>
        <dbReference type="Proteomes" id="UP000319255"/>
    </source>
</evidence>
<dbReference type="Proteomes" id="UP000319255">
    <property type="component" value="Unassembled WGS sequence"/>
</dbReference>
<dbReference type="PANTHER" id="PTHR13812:SF19">
    <property type="entry name" value="KETIMINE REDUCTASE MU-CRYSTALLIN"/>
    <property type="match status" value="1"/>
</dbReference>
<dbReference type="InterPro" id="IPR023401">
    <property type="entry name" value="ODC_N"/>
</dbReference>
<name>A0A501WHX7_9RHOB</name>
<proteinExistence type="predicted"/>
<dbReference type="RefSeq" id="WP_140455641.1">
    <property type="nucleotide sequence ID" value="NZ_VFRP01000025.1"/>
</dbReference>
<dbReference type="PANTHER" id="PTHR13812">
    <property type="entry name" value="KETIMINE REDUCTASE MU-CRYSTALLIN"/>
    <property type="match status" value="1"/>
</dbReference>
<dbReference type="PIRSF" id="PIRSF001439">
    <property type="entry name" value="CryM"/>
    <property type="match status" value="1"/>
</dbReference>
<protein>
    <submittedName>
        <fullName evidence="1">Ornithine cyclodeaminase family protein</fullName>
    </submittedName>
</protein>
<dbReference type="OrthoDB" id="9785971at2"/>
<dbReference type="EMBL" id="VFRP01000025">
    <property type="protein sequence ID" value="TPE48035.1"/>
    <property type="molecule type" value="Genomic_DNA"/>
</dbReference>
<dbReference type="Gene3D" id="3.40.50.720">
    <property type="entry name" value="NAD(P)-binding Rossmann-like Domain"/>
    <property type="match status" value="1"/>
</dbReference>
<dbReference type="Gene3D" id="3.30.1780.10">
    <property type="entry name" value="ornithine cyclodeaminase, domain 1"/>
    <property type="match status" value="1"/>
</dbReference>